<evidence type="ECO:0000313" key="2">
    <source>
        <dbReference type="EMBL" id="CAE7254555.1"/>
    </source>
</evidence>
<gene>
    <name evidence="2" type="ORF">SNAT2548_LOCUS12876</name>
</gene>
<keyword evidence="1" id="KW-0560">Oxidoreductase</keyword>
<dbReference type="GO" id="GO:0050660">
    <property type="term" value="F:flavin adenine dinucleotide binding"/>
    <property type="evidence" value="ECO:0007669"/>
    <property type="project" value="TreeGrafter"/>
</dbReference>
<dbReference type="PANTHER" id="PTHR43539:SF78">
    <property type="entry name" value="FLAVIN-CONTAINING MONOOXYGENASE"/>
    <property type="match status" value="1"/>
</dbReference>
<dbReference type="Gene3D" id="3.50.50.60">
    <property type="entry name" value="FAD/NAD(P)-binding domain"/>
    <property type="match status" value="1"/>
</dbReference>
<organism evidence="2 3">
    <name type="scientific">Symbiodinium natans</name>
    <dbReference type="NCBI Taxonomy" id="878477"/>
    <lineage>
        <taxon>Eukaryota</taxon>
        <taxon>Sar</taxon>
        <taxon>Alveolata</taxon>
        <taxon>Dinophyceae</taxon>
        <taxon>Suessiales</taxon>
        <taxon>Symbiodiniaceae</taxon>
        <taxon>Symbiodinium</taxon>
    </lineage>
</organism>
<accession>A0A812M0K2</accession>
<dbReference type="Proteomes" id="UP000604046">
    <property type="component" value="Unassembled WGS sequence"/>
</dbReference>
<dbReference type="SUPFAM" id="SSF51905">
    <property type="entry name" value="FAD/NAD(P)-binding domain"/>
    <property type="match status" value="1"/>
</dbReference>
<name>A0A812M0K2_9DINO</name>
<evidence type="ECO:0000313" key="3">
    <source>
        <dbReference type="Proteomes" id="UP000604046"/>
    </source>
</evidence>
<sequence length="557" mass="62804">MKLGVFPNDLQFFTRAGGYLRRQMDHEEVGRKVRVKGIRSFKPERAQHEHPFLIIGAGHIGLRHGLYLLQHDHSNFLIVDRRDKVGGTSWIAQANKTSKLQTELGTYHLQYDEINPVPKEMSTWPSRDELLDHFARVSAEYGLTKSISVNGTSSDSGPLGDVSLEDTENYTGNLPPHPTGRGLKQLTVSCVFMYPGNLSLPRQYEYKGEDDFGGMIEYAMFDTIDYEAAVTGKNVMIAGHGAFGVENIRTCCEFSSKKIFMVCRRMNLACPRVCSWFANQSDPPVTGAMFLESMEPAYKLIGFDPWAYHSVIANSARTNAHIAQKSRFGIGDVYFLALSMGKCEVIVDEVKRLSEGRVHLESGRDLSVDTILKVFGFVGDHEVDRLLRIKTMYGFWPDADNRRYTASEHPGVHASNFGGTSLSPGAITWVQNASHMMWFPKDWRRVVDSQQLPTNQRDDTISRPAYVFDAKTALPLAFILPTICPALGELQMSQGKLKKQKQLECHPVERFLEECASEWDDYARKWKAEDPTLKDPPSYPYTLAMVQGLLKKHDTST</sequence>
<proteinExistence type="predicted"/>
<reference evidence="2" key="1">
    <citation type="submission" date="2021-02" db="EMBL/GenBank/DDBJ databases">
        <authorList>
            <person name="Dougan E. K."/>
            <person name="Rhodes N."/>
            <person name="Thang M."/>
            <person name="Chan C."/>
        </authorList>
    </citation>
    <scope>NUCLEOTIDE SEQUENCE</scope>
</reference>
<dbReference type="EMBL" id="CAJNDS010001297">
    <property type="protein sequence ID" value="CAE7254555.1"/>
    <property type="molecule type" value="Genomic_DNA"/>
</dbReference>
<keyword evidence="3" id="KW-1185">Reference proteome</keyword>
<dbReference type="InterPro" id="IPR036188">
    <property type="entry name" value="FAD/NAD-bd_sf"/>
</dbReference>
<evidence type="ECO:0000256" key="1">
    <source>
        <dbReference type="ARBA" id="ARBA00023002"/>
    </source>
</evidence>
<dbReference type="AlphaFoldDB" id="A0A812M0K2"/>
<comment type="caution">
    <text evidence="2">The sequence shown here is derived from an EMBL/GenBank/DDBJ whole genome shotgun (WGS) entry which is preliminary data.</text>
</comment>
<dbReference type="GO" id="GO:0004497">
    <property type="term" value="F:monooxygenase activity"/>
    <property type="evidence" value="ECO:0007669"/>
    <property type="project" value="TreeGrafter"/>
</dbReference>
<dbReference type="PANTHER" id="PTHR43539">
    <property type="entry name" value="FLAVIN-BINDING MONOOXYGENASE-LIKE PROTEIN (AFU_ORTHOLOGUE AFUA_4G09220)"/>
    <property type="match status" value="1"/>
</dbReference>
<dbReference type="InterPro" id="IPR050982">
    <property type="entry name" value="Auxin_biosynth/cation_transpt"/>
</dbReference>
<dbReference type="OrthoDB" id="66881at2759"/>
<protein>
    <submittedName>
        <fullName evidence="2">Uncharacterized protein</fullName>
    </submittedName>
</protein>
<feature type="non-terminal residue" evidence="2">
    <location>
        <position position="1"/>
    </location>
</feature>